<dbReference type="Pfam" id="PF03372">
    <property type="entry name" value="Exo_endo_phos"/>
    <property type="match status" value="1"/>
</dbReference>
<keyword evidence="3" id="KW-0378">Hydrolase</keyword>
<comment type="caution">
    <text evidence="3">The sequence shown here is derived from an EMBL/GenBank/DDBJ whole genome shotgun (WGS) entry which is preliminary data.</text>
</comment>
<dbReference type="GO" id="GO:0004519">
    <property type="term" value="F:endonuclease activity"/>
    <property type="evidence" value="ECO:0007669"/>
    <property type="project" value="UniProtKB-KW"/>
</dbReference>
<dbReference type="Gene3D" id="3.60.10.10">
    <property type="entry name" value="Endonuclease/exonuclease/phosphatase"/>
    <property type="match status" value="1"/>
</dbReference>
<reference evidence="3 4" key="1">
    <citation type="submission" date="2024-10" db="EMBL/GenBank/DDBJ databases">
        <title>The Natural Products Discovery Center: Release of the First 8490 Sequenced Strains for Exploring Actinobacteria Biosynthetic Diversity.</title>
        <authorList>
            <person name="Kalkreuter E."/>
            <person name="Kautsar S.A."/>
            <person name="Yang D."/>
            <person name="Bader C.D."/>
            <person name="Teijaro C.N."/>
            <person name="Fluegel L."/>
            <person name="Davis C.M."/>
            <person name="Simpson J.R."/>
            <person name="Lauterbach L."/>
            <person name="Steele A.D."/>
            <person name="Gui C."/>
            <person name="Meng S."/>
            <person name="Li G."/>
            <person name="Viehrig K."/>
            <person name="Ye F."/>
            <person name="Su P."/>
            <person name="Kiefer A.F."/>
            <person name="Nichols A."/>
            <person name="Cepeda A.J."/>
            <person name="Yan W."/>
            <person name="Fan B."/>
            <person name="Jiang Y."/>
            <person name="Adhikari A."/>
            <person name="Zheng C.-J."/>
            <person name="Schuster L."/>
            <person name="Cowan T.M."/>
            <person name="Smanski M.J."/>
            <person name="Chevrette M.G."/>
            <person name="De Carvalho L.P.S."/>
            <person name="Shen B."/>
        </authorList>
    </citation>
    <scope>NUCLEOTIDE SEQUENCE [LARGE SCALE GENOMIC DNA]</scope>
    <source>
        <strain evidence="3 4">NPDC048229</strain>
    </source>
</reference>
<keyword evidence="3" id="KW-0255">Endonuclease</keyword>
<feature type="transmembrane region" description="Helical" evidence="1">
    <location>
        <begin position="29"/>
        <end position="48"/>
    </location>
</feature>
<dbReference type="InterPro" id="IPR005135">
    <property type="entry name" value="Endo/exonuclease/phosphatase"/>
</dbReference>
<proteinExistence type="predicted"/>
<protein>
    <submittedName>
        <fullName evidence="3">Endonuclease/exonuclease/phosphatase family protein</fullName>
    </submittedName>
</protein>
<dbReference type="Proteomes" id="UP001604282">
    <property type="component" value="Unassembled WGS sequence"/>
</dbReference>
<evidence type="ECO:0000256" key="1">
    <source>
        <dbReference type="SAM" id="Phobius"/>
    </source>
</evidence>
<evidence type="ECO:0000259" key="2">
    <source>
        <dbReference type="Pfam" id="PF03372"/>
    </source>
</evidence>
<organism evidence="3 4">
    <name type="scientific">Streptomyces omiyaensis</name>
    <dbReference type="NCBI Taxonomy" id="68247"/>
    <lineage>
        <taxon>Bacteria</taxon>
        <taxon>Bacillati</taxon>
        <taxon>Actinomycetota</taxon>
        <taxon>Actinomycetes</taxon>
        <taxon>Kitasatosporales</taxon>
        <taxon>Streptomycetaceae</taxon>
        <taxon>Streptomyces</taxon>
    </lineage>
</organism>
<name>A0ABW7BRK3_9ACTN</name>
<keyword evidence="3" id="KW-0540">Nuclease</keyword>
<accession>A0ABW7BRK3</accession>
<dbReference type="RefSeq" id="WP_392011893.1">
    <property type="nucleotide sequence ID" value="NZ_JBIBSS010000009.1"/>
</dbReference>
<feature type="transmembrane region" description="Helical" evidence="1">
    <location>
        <begin position="87"/>
        <end position="106"/>
    </location>
</feature>
<dbReference type="SUPFAM" id="SSF56219">
    <property type="entry name" value="DNase I-like"/>
    <property type="match status" value="1"/>
</dbReference>
<dbReference type="EMBL" id="JBICZW010000004">
    <property type="protein sequence ID" value="MFG3188806.1"/>
    <property type="molecule type" value="Genomic_DNA"/>
</dbReference>
<evidence type="ECO:0000313" key="4">
    <source>
        <dbReference type="Proteomes" id="UP001604282"/>
    </source>
</evidence>
<feature type="domain" description="Endonuclease/exonuclease/phosphatase" evidence="2">
    <location>
        <begin position="120"/>
        <end position="321"/>
    </location>
</feature>
<dbReference type="InterPro" id="IPR036691">
    <property type="entry name" value="Endo/exonu/phosph_ase_sf"/>
</dbReference>
<feature type="transmembrane region" description="Helical" evidence="1">
    <location>
        <begin position="63"/>
        <end position="80"/>
    </location>
</feature>
<keyword evidence="1" id="KW-0472">Membrane</keyword>
<gene>
    <name evidence="3" type="ORF">ACGFYS_07680</name>
</gene>
<keyword evidence="1" id="KW-1133">Transmembrane helix</keyword>
<keyword evidence="1" id="KW-0812">Transmembrane</keyword>
<sequence>MSMTRRGGEPGTSRPRAFLRAAGGGGRRGRLLAGLGAVTAGLLALHRFVPNTPGRLGSLLETFLLWLGPAAALLLLCAALRRARTALVVLLVPVAVWAVSFGPLLLPAPPPGPRELTVAQHNVADDNADPAGTARALAGSGADLIALQELVDPALAVYRRELASRYPHHSVRGTVGLWSRHPLTGARALDIKPADVTEPWRRALRAEVRTPYGEVAAYVVHLPSVRLGPGGLASARRDESAARLGRILAAERSGRVILAGDLNGTLDDRGLAPLTSRLAAPGRGLALSYPAALPVARIDQVLARGGRLPSIRALPGTGSDHLPVLARVALDETP</sequence>
<keyword evidence="4" id="KW-1185">Reference proteome</keyword>
<evidence type="ECO:0000313" key="3">
    <source>
        <dbReference type="EMBL" id="MFG3188806.1"/>
    </source>
</evidence>